<reference evidence="2 3" key="1">
    <citation type="submission" date="2024-01" db="EMBL/GenBank/DDBJ databases">
        <title>Genome assemblies of Stephania.</title>
        <authorList>
            <person name="Yang L."/>
        </authorList>
    </citation>
    <scope>NUCLEOTIDE SEQUENCE [LARGE SCALE GENOMIC DNA]</scope>
    <source>
        <strain evidence="2">JXDWG</strain>
        <tissue evidence="2">Leaf</tissue>
    </source>
</reference>
<dbReference type="Proteomes" id="UP001419268">
    <property type="component" value="Unassembled WGS sequence"/>
</dbReference>
<feature type="compositionally biased region" description="Basic residues" evidence="1">
    <location>
        <begin position="146"/>
        <end position="155"/>
    </location>
</feature>
<feature type="compositionally biased region" description="Pro residues" evidence="1">
    <location>
        <begin position="1"/>
        <end position="10"/>
    </location>
</feature>
<feature type="region of interest" description="Disordered" evidence="1">
    <location>
        <begin position="131"/>
        <end position="215"/>
    </location>
</feature>
<sequence length="215" mass="23938">MRNAEKPPPLAVDEDEERSTKKVKNRENEETMTSNEGGVPKSFKSTLMEGEESMIIEMTNEKEIEVGLDDLSRSIKDNLTAIDFSDRVRKEMAEAMDNTIMVRLLGKMISFRTLENANSITVNMNASLSETASPESNDAAGPWIHASRHVRRTKTKITDTGDNKADSQGPSFHNKSRFEVLADENLENLSVNDSSKSKKYGEPNKEVSNGKLLLG</sequence>
<dbReference type="EMBL" id="JBBNAG010000010">
    <property type="protein sequence ID" value="KAK9100599.1"/>
    <property type="molecule type" value="Genomic_DNA"/>
</dbReference>
<name>A0AAP0F4Q6_9MAGN</name>
<gene>
    <name evidence="2" type="ORF">Scep_024029</name>
</gene>
<accession>A0AAP0F4Q6</accession>
<feature type="region of interest" description="Disordered" evidence="1">
    <location>
        <begin position="1"/>
        <end position="43"/>
    </location>
</feature>
<keyword evidence="3" id="KW-1185">Reference proteome</keyword>
<evidence type="ECO:0000256" key="1">
    <source>
        <dbReference type="SAM" id="MobiDB-lite"/>
    </source>
</evidence>
<evidence type="ECO:0000313" key="2">
    <source>
        <dbReference type="EMBL" id="KAK9100599.1"/>
    </source>
</evidence>
<organism evidence="2 3">
    <name type="scientific">Stephania cephalantha</name>
    <dbReference type="NCBI Taxonomy" id="152367"/>
    <lineage>
        <taxon>Eukaryota</taxon>
        <taxon>Viridiplantae</taxon>
        <taxon>Streptophyta</taxon>
        <taxon>Embryophyta</taxon>
        <taxon>Tracheophyta</taxon>
        <taxon>Spermatophyta</taxon>
        <taxon>Magnoliopsida</taxon>
        <taxon>Ranunculales</taxon>
        <taxon>Menispermaceae</taxon>
        <taxon>Menispermoideae</taxon>
        <taxon>Cissampelideae</taxon>
        <taxon>Stephania</taxon>
    </lineage>
</organism>
<feature type="compositionally biased region" description="Basic and acidic residues" evidence="1">
    <location>
        <begin position="156"/>
        <end position="165"/>
    </location>
</feature>
<protein>
    <submittedName>
        <fullName evidence="2">Uncharacterized protein</fullName>
    </submittedName>
</protein>
<comment type="caution">
    <text evidence="2">The sequence shown here is derived from an EMBL/GenBank/DDBJ whole genome shotgun (WGS) entry which is preliminary data.</text>
</comment>
<dbReference type="AlphaFoldDB" id="A0AAP0F4Q6"/>
<evidence type="ECO:0000313" key="3">
    <source>
        <dbReference type="Proteomes" id="UP001419268"/>
    </source>
</evidence>
<proteinExistence type="predicted"/>
<feature type="compositionally biased region" description="Basic and acidic residues" evidence="1">
    <location>
        <begin position="195"/>
        <end position="205"/>
    </location>
</feature>